<keyword evidence="4" id="KW-1185">Reference proteome</keyword>
<gene>
    <name evidence="3" type="ORF">chiPu_0026459</name>
</gene>
<dbReference type="GO" id="GO:0006396">
    <property type="term" value="P:RNA processing"/>
    <property type="evidence" value="ECO:0007669"/>
    <property type="project" value="TreeGrafter"/>
</dbReference>
<dbReference type="GO" id="GO:0003725">
    <property type="term" value="F:double-stranded RNA binding"/>
    <property type="evidence" value="ECO:0007669"/>
    <property type="project" value="TreeGrafter"/>
</dbReference>
<dbReference type="GO" id="GO:0006382">
    <property type="term" value="P:adenosine to inosine editing"/>
    <property type="evidence" value="ECO:0007669"/>
    <property type="project" value="TreeGrafter"/>
</dbReference>
<feature type="non-terminal residue" evidence="3">
    <location>
        <position position="1"/>
    </location>
</feature>
<dbReference type="OMA" id="KRDWICK"/>
<name>A0A401TI89_CHIPU</name>
<sequence>SKNAIGELNEYCQKRDWICKVVEVAKRGPSHTPEFTLKFVINDRSFPSASGKNKQEAKQRAAVLALNELQVFLKLCNILRDCAQYVLCNVVQCTRYV</sequence>
<dbReference type="InterPro" id="IPR014720">
    <property type="entry name" value="dsRBD_dom"/>
</dbReference>
<dbReference type="Pfam" id="PF00035">
    <property type="entry name" value="dsrm"/>
    <property type="match status" value="1"/>
</dbReference>
<dbReference type="Proteomes" id="UP000287033">
    <property type="component" value="Unassembled WGS sequence"/>
</dbReference>
<feature type="domain" description="DRBM" evidence="2">
    <location>
        <begin position="3"/>
        <end position="71"/>
    </location>
</feature>
<dbReference type="STRING" id="137246.A0A401TI89"/>
<dbReference type="GO" id="GO:0003726">
    <property type="term" value="F:double-stranded RNA adenosine deaminase activity"/>
    <property type="evidence" value="ECO:0007669"/>
    <property type="project" value="TreeGrafter"/>
</dbReference>
<dbReference type="PANTHER" id="PTHR10910:SF62">
    <property type="entry name" value="AT07585P-RELATED"/>
    <property type="match status" value="1"/>
</dbReference>
<evidence type="ECO:0000313" key="3">
    <source>
        <dbReference type="EMBL" id="GCC42323.1"/>
    </source>
</evidence>
<dbReference type="OrthoDB" id="341578at2759"/>
<dbReference type="GO" id="GO:0008251">
    <property type="term" value="F:tRNA-specific adenosine deaminase activity"/>
    <property type="evidence" value="ECO:0007669"/>
    <property type="project" value="TreeGrafter"/>
</dbReference>
<organism evidence="3 4">
    <name type="scientific">Chiloscyllium punctatum</name>
    <name type="common">Brownbanded bambooshark</name>
    <name type="synonym">Hemiscyllium punctatum</name>
    <dbReference type="NCBI Taxonomy" id="137246"/>
    <lineage>
        <taxon>Eukaryota</taxon>
        <taxon>Metazoa</taxon>
        <taxon>Chordata</taxon>
        <taxon>Craniata</taxon>
        <taxon>Vertebrata</taxon>
        <taxon>Chondrichthyes</taxon>
        <taxon>Elasmobranchii</taxon>
        <taxon>Galeomorphii</taxon>
        <taxon>Galeoidea</taxon>
        <taxon>Orectolobiformes</taxon>
        <taxon>Hemiscylliidae</taxon>
        <taxon>Chiloscyllium</taxon>
    </lineage>
</organism>
<dbReference type="PANTHER" id="PTHR10910">
    <property type="entry name" value="EUKARYOTE SPECIFIC DSRNA BINDING PROTEIN"/>
    <property type="match status" value="1"/>
</dbReference>
<protein>
    <recommendedName>
        <fullName evidence="2">DRBM domain-containing protein</fullName>
    </recommendedName>
</protein>
<dbReference type="SUPFAM" id="SSF54768">
    <property type="entry name" value="dsRNA-binding domain-like"/>
    <property type="match status" value="1"/>
</dbReference>
<dbReference type="SMART" id="SM00358">
    <property type="entry name" value="DSRM"/>
    <property type="match status" value="1"/>
</dbReference>
<dbReference type="GO" id="GO:0005737">
    <property type="term" value="C:cytoplasm"/>
    <property type="evidence" value="ECO:0007669"/>
    <property type="project" value="TreeGrafter"/>
</dbReference>
<dbReference type="PROSITE" id="PS50137">
    <property type="entry name" value="DS_RBD"/>
    <property type="match status" value="1"/>
</dbReference>
<proteinExistence type="predicted"/>
<evidence type="ECO:0000313" key="4">
    <source>
        <dbReference type="Proteomes" id="UP000287033"/>
    </source>
</evidence>
<dbReference type="Gene3D" id="3.30.160.20">
    <property type="match status" value="1"/>
</dbReference>
<dbReference type="GO" id="GO:0005730">
    <property type="term" value="C:nucleolus"/>
    <property type="evidence" value="ECO:0007669"/>
    <property type="project" value="TreeGrafter"/>
</dbReference>
<reference evidence="3 4" key="1">
    <citation type="journal article" date="2018" name="Nat. Ecol. Evol.">
        <title>Shark genomes provide insights into elasmobranch evolution and the origin of vertebrates.</title>
        <authorList>
            <person name="Hara Y"/>
            <person name="Yamaguchi K"/>
            <person name="Onimaru K"/>
            <person name="Kadota M"/>
            <person name="Koyanagi M"/>
            <person name="Keeley SD"/>
            <person name="Tatsumi K"/>
            <person name="Tanaka K"/>
            <person name="Motone F"/>
            <person name="Kageyama Y"/>
            <person name="Nozu R"/>
            <person name="Adachi N"/>
            <person name="Nishimura O"/>
            <person name="Nakagawa R"/>
            <person name="Tanegashima C"/>
            <person name="Kiyatake I"/>
            <person name="Matsumoto R"/>
            <person name="Murakumo K"/>
            <person name="Nishida K"/>
            <person name="Terakita A"/>
            <person name="Kuratani S"/>
            <person name="Sato K"/>
            <person name="Hyodo S Kuraku.S."/>
        </authorList>
    </citation>
    <scope>NUCLEOTIDE SEQUENCE [LARGE SCALE GENOMIC DNA]</scope>
</reference>
<comment type="caution">
    <text evidence="3">The sequence shown here is derived from an EMBL/GenBank/DDBJ whole genome shotgun (WGS) entry which is preliminary data.</text>
</comment>
<dbReference type="EMBL" id="BEZZ01079877">
    <property type="protein sequence ID" value="GCC42323.1"/>
    <property type="molecule type" value="Genomic_DNA"/>
</dbReference>
<keyword evidence="1" id="KW-0694">RNA-binding</keyword>
<accession>A0A401TI89</accession>
<dbReference type="AlphaFoldDB" id="A0A401TI89"/>
<evidence type="ECO:0000259" key="2">
    <source>
        <dbReference type="PROSITE" id="PS50137"/>
    </source>
</evidence>
<evidence type="ECO:0000256" key="1">
    <source>
        <dbReference type="PROSITE-ProRule" id="PRU00266"/>
    </source>
</evidence>